<evidence type="ECO:0000259" key="6">
    <source>
        <dbReference type="Pfam" id="PF02931"/>
    </source>
</evidence>
<dbReference type="InterPro" id="IPR006201">
    <property type="entry name" value="Neur_channel"/>
</dbReference>
<sequence>MENYYFILALLLSLFCLVKTDDIFAILEKNNSTTNVTQLKISAESELHKKLFGNCSLELTKNKFSRECTMFSFPDETSSITVRIGMSLVQIEEFHELNGILTLRMYYRQIWWNKKLTWDPEEYENISEINVNPKLVWSPDIYIYDSRGEEKIHGSYLNVANTLISLRHDGRHMWLAPFRSETNCPLHVIDYPFDIQQCDIRLGSMTLDSKKLIVKSEAPFLDLSMFHNHSEWNILSANGRNEMNFKNPDMNKFSEIIYVVRIKRKPLFLITSLIMPKFGITLISLLAHVIPAASGERILMLIDLMLVLALFLTNVMDIIPGAAGEVPFFTYFLLLTLIGMVTNIVTMVYTLSIYFANCTVLEMPRWLRYYVLDHLAPSMGYRDRYTTPKWMIKLMAIEEHCQRNQQQNPINSILGKRHPGRLWGATELRSNVIEIVDDLSQGHSLSSLNLCLLSQKLSLILDWLKEEERKRILKDDWLLVAKALDQVTLYINCSILATVIFWFFYKAYSCSLVN</sequence>
<dbReference type="AlphaFoldDB" id="A0A7M5X1V8"/>
<dbReference type="CDD" id="cd19051">
    <property type="entry name" value="LGIC_TM_cation"/>
    <property type="match status" value="1"/>
</dbReference>
<evidence type="ECO:0000256" key="2">
    <source>
        <dbReference type="ARBA" id="ARBA00022692"/>
    </source>
</evidence>
<dbReference type="GO" id="GO:0004888">
    <property type="term" value="F:transmembrane signaling receptor activity"/>
    <property type="evidence" value="ECO:0007669"/>
    <property type="project" value="InterPro"/>
</dbReference>
<keyword evidence="9" id="KW-1185">Reference proteome</keyword>
<feature type="transmembrane region" description="Helical" evidence="5">
    <location>
        <begin position="328"/>
        <end position="356"/>
    </location>
</feature>
<keyword evidence="3 5" id="KW-1133">Transmembrane helix</keyword>
<dbReference type="EnsemblMetazoa" id="CLYHEMT016235.1">
    <property type="protein sequence ID" value="CLYHEMP016235.1"/>
    <property type="gene ID" value="CLYHEMG016235"/>
</dbReference>
<feature type="chain" id="PRO_5029952215" evidence="5">
    <location>
        <begin position="21"/>
        <end position="514"/>
    </location>
</feature>
<accession>A0A7M5X1V8</accession>
<feature type="transmembrane region" description="Helical" evidence="5">
    <location>
        <begin position="267"/>
        <end position="286"/>
    </location>
</feature>
<feature type="domain" description="Neurotransmitter-gated ion-channel ligand-binding" evidence="6">
    <location>
        <begin position="75"/>
        <end position="266"/>
    </location>
</feature>
<comment type="similarity">
    <text evidence="5">Belongs to the ligand-gated ion channel (TC 1.A.9) family.</text>
</comment>
<evidence type="ECO:0000259" key="7">
    <source>
        <dbReference type="Pfam" id="PF02932"/>
    </source>
</evidence>
<dbReference type="InterPro" id="IPR006202">
    <property type="entry name" value="Neur_chan_lig-bd"/>
</dbReference>
<dbReference type="RefSeq" id="XP_066931811.1">
    <property type="nucleotide sequence ID" value="XM_067075710.1"/>
</dbReference>
<evidence type="ECO:0000256" key="1">
    <source>
        <dbReference type="ARBA" id="ARBA00004141"/>
    </source>
</evidence>
<organism evidence="8 9">
    <name type="scientific">Clytia hemisphaerica</name>
    <dbReference type="NCBI Taxonomy" id="252671"/>
    <lineage>
        <taxon>Eukaryota</taxon>
        <taxon>Metazoa</taxon>
        <taxon>Cnidaria</taxon>
        <taxon>Hydrozoa</taxon>
        <taxon>Hydroidolina</taxon>
        <taxon>Leptothecata</taxon>
        <taxon>Obeliida</taxon>
        <taxon>Clytiidae</taxon>
        <taxon>Clytia</taxon>
    </lineage>
</organism>
<dbReference type="SUPFAM" id="SSF63712">
    <property type="entry name" value="Nicotinic receptor ligand binding domain-like"/>
    <property type="match status" value="1"/>
</dbReference>
<dbReference type="InterPro" id="IPR038050">
    <property type="entry name" value="Neuro_actylchol_rec"/>
</dbReference>
<comment type="subcellular location">
    <subcellularLocation>
        <location evidence="1">Membrane</location>
        <topology evidence="1">Multi-pass membrane protein</topology>
    </subcellularLocation>
</comment>
<evidence type="ECO:0000256" key="3">
    <source>
        <dbReference type="ARBA" id="ARBA00022989"/>
    </source>
</evidence>
<name>A0A7M5X1V8_9CNID</name>
<feature type="transmembrane region" description="Helical" evidence="5">
    <location>
        <begin position="487"/>
        <end position="505"/>
    </location>
</feature>
<dbReference type="Pfam" id="PF02931">
    <property type="entry name" value="Neur_chan_LBD"/>
    <property type="match status" value="1"/>
</dbReference>
<dbReference type="PANTHER" id="PTHR18945">
    <property type="entry name" value="NEUROTRANSMITTER GATED ION CHANNEL"/>
    <property type="match status" value="1"/>
</dbReference>
<evidence type="ECO:0000256" key="4">
    <source>
        <dbReference type="ARBA" id="ARBA00023136"/>
    </source>
</evidence>
<dbReference type="InterPro" id="IPR018000">
    <property type="entry name" value="Neurotransmitter_ion_chnl_CS"/>
</dbReference>
<evidence type="ECO:0000313" key="9">
    <source>
        <dbReference type="Proteomes" id="UP000594262"/>
    </source>
</evidence>
<feature type="transmembrane region" description="Helical" evidence="5">
    <location>
        <begin position="298"/>
        <end position="316"/>
    </location>
</feature>
<dbReference type="FunFam" id="2.70.170.10:FF:000028">
    <property type="entry name" value="AcetylCholine Receptor"/>
    <property type="match status" value="1"/>
</dbReference>
<dbReference type="OrthoDB" id="6097796at2759"/>
<dbReference type="Pfam" id="PF02932">
    <property type="entry name" value="Neur_chan_memb"/>
    <property type="match status" value="1"/>
</dbReference>
<dbReference type="PRINTS" id="PR00252">
    <property type="entry name" value="NRIONCHANNEL"/>
</dbReference>
<keyword evidence="5" id="KW-0732">Signal</keyword>
<keyword evidence="5" id="KW-0813">Transport</keyword>
<dbReference type="GO" id="GO:0016020">
    <property type="term" value="C:membrane"/>
    <property type="evidence" value="ECO:0007669"/>
    <property type="project" value="UniProtKB-SubCell"/>
</dbReference>
<dbReference type="PROSITE" id="PS00236">
    <property type="entry name" value="NEUROTR_ION_CHANNEL"/>
    <property type="match status" value="1"/>
</dbReference>
<feature type="domain" description="Neurotransmitter-gated ion-channel transmembrane" evidence="7">
    <location>
        <begin position="273"/>
        <end position="499"/>
    </location>
</feature>
<dbReference type="Gene3D" id="2.70.170.10">
    <property type="entry name" value="Neurotransmitter-gated ion-channel ligand-binding domain"/>
    <property type="match status" value="1"/>
</dbReference>
<evidence type="ECO:0000313" key="8">
    <source>
        <dbReference type="EnsemblMetazoa" id="CLYHEMP016235.1"/>
    </source>
</evidence>
<dbReference type="Proteomes" id="UP000594262">
    <property type="component" value="Unplaced"/>
</dbReference>
<protein>
    <submittedName>
        <fullName evidence="8">Uncharacterized protein</fullName>
    </submittedName>
</protein>
<dbReference type="Gene3D" id="1.20.58.390">
    <property type="entry name" value="Neurotransmitter-gated ion-channel transmembrane domain"/>
    <property type="match status" value="1"/>
</dbReference>
<keyword evidence="2 5" id="KW-0812">Transmembrane</keyword>
<dbReference type="InterPro" id="IPR036734">
    <property type="entry name" value="Neur_chan_lig-bd_sf"/>
</dbReference>
<keyword evidence="5" id="KW-0407">Ion channel</keyword>
<dbReference type="InterPro" id="IPR006029">
    <property type="entry name" value="Neurotrans-gated_channel_TM"/>
</dbReference>
<keyword evidence="5" id="KW-0406">Ion transport</keyword>
<dbReference type="GO" id="GO:0005230">
    <property type="term" value="F:extracellular ligand-gated monoatomic ion channel activity"/>
    <property type="evidence" value="ECO:0007669"/>
    <property type="project" value="InterPro"/>
</dbReference>
<dbReference type="InterPro" id="IPR036719">
    <property type="entry name" value="Neuro-gated_channel_TM_sf"/>
</dbReference>
<evidence type="ECO:0000256" key="5">
    <source>
        <dbReference type="RuleBase" id="RU000687"/>
    </source>
</evidence>
<reference evidence="8" key="1">
    <citation type="submission" date="2021-01" db="UniProtKB">
        <authorList>
            <consortium name="EnsemblMetazoa"/>
        </authorList>
    </citation>
    <scope>IDENTIFICATION</scope>
</reference>
<dbReference type="GeneID" id="136819476"/>
<keyword evidence="4 5" id="KW-0472">Membrane</keyword>
<feature type="signal peptide" evidence="5">
    <location>
        <begin position="1"/>
        <end position="20"/>
    </location>
</feature>
<dbReference type="SUPFAM" id="SSF90112">
    <property type="entry name" value="Neurotransmitter-gated ion-channel transmembrane pore"/>
    <property type="match status" value="1"/>
</dbReference>
<proteinExistence type="inferred from homology"/>